<dbReference type="EMBL" id="UOFG01000101">
    <property type="protein sequence ID" value="VAW59944.1"/>
    <property type="molecule type" value="Genomic_DNA"/>
</dbReference>
<gene>
    <name evidence="1" type="ORF">MNBD_GAMMA11-3387</name>
</gene>
<reference evidence="1" key="1">
    <citation type="submission" date="2018-06" db="EMBL/GenBank/DDBJ databases">
        <authorList>
            <person name="Zhirakovskaya E."/>
        </authorList>
    </citation>
    <scope>NUCLEOTIDE SEQUENCE</scope>
</reference>
<evidence type="ECO:0000313" key="1">
    <source>
        <dbReference type="EMBL" id="VAW59944.1"/>
    </source>
</evidence>
<protein>
    <submittedName>
        <fullName evidence="1">Uncharacterized protein</fullName>
    </submittedName>
</protein>
<organism evidence="1">
    <name type="scientific">hydrothermal vent metagenome</name>
    <dbReference type="NCBI Taxonomy" id="652676"/>
    <lineage>
        <taxon>unclassified sequences</taxon>
        <taxon>metagenomes</taxon>
        <taxon>ecological metagenomes</taxon>
    </lineage>
</organism>
<accession>A0A3B0XUV1</accession>
<name>A0A3B0XUV1_9ZZZZ</name>
<sequence length="50" mass="5566">MLNPGLHLSWARKDMQVIDLDSAMKKCEVTSMEDGQVENAGAVFYPLIGR</sequence>
<dbReference type="AlphaFoldDB" id="A0A3B0XUV1"/>
<proteinExistence type="predicted"/>